<reference evidence="1" key="1">
    <citation type="journal article" date="2020" name="Nat. Commun.">
        <title>Large-scale genome sequencing of mycorrhizal fungi provides insights into the early evolution of symbiotic traits.</title>
        <authorList>
            <person name="Miyauchi S."/>
            <person name="Kiss E."/>
            <person name="Kuo A."/>
            <person name="Drula E."/>
            <person name="Kohler A."/>
            <person name="Sanchez-Garcia M."/>
            <person name="Morin E."/>
            <person name="Andreopoulos B."/>
            <person name="Barry K.W."/>
            <person name="Bonito G."/>
            <person name="Buee M."/>
            <person name="Carver A."/>
            <person name="Chen C."/>
            <person name="Cichocki N."/>
            <person name="Clum A."/>
            <person name="Culley D."/>
            <person name="Crous P.W."/>
            <person name="Fauchery L."/>
            <person name="Girlanda M."/>
            <person name="Hayes R.D."/>
            <person name="Keri Z."/>
            <person name="LaButti K."/>
            <person name="Lipzen A."/>
            <person name="Lombard V."/>
            <person name="Magnuson J."/>
            <person name="Maillard F."/>
            <person name="Murat C."/>
            <person name="Nolan M."/>
            <person name="Ohm R.A."/>
            <person name="Pangilinan J."/>
            <person name="Pereira M.F."/>
            <person name="Perotto S."/>
            <person name="Peter M."/>
            <person name="Pfister S."/>
            <person name="Riley R."/>
            <person name="Sitrit Y."/>
            <person name="Stielow J.B."/>
            <person name="Szollosi G."/>
            <person name="Zifcakova L."/>
            <person name="Stursova M."/>
            <person name="Spatafora J.W."/>
            <person name="Tedersoo L."/>
            <person name="Vaario L.M."/>
            <person name="Yamada A."/>
            <person name="Yan M."/>
            <person name="Wang P."/>
            <person name="Xu J."/>
            <person name="Bruns T."/>
            <person name="Baldrian P."/>
            <person name="Vilgalys R."/>
            <person name="Dunand C."/>
            <person name="Henrissat B."/>
            <person name="Grigoriev I.V."/>
            <person name="Hibbett D."/>
            <person name="Nagy L.G."/>
            <person name="Martin F.M."/>
        </authorList>
    </citation>
    <scope>NUCLEOTIDE SEQUENCE</scope>
    <source>
        <strain evidence="1">UP504</strain>
    </source>
</reference>
<dbReference type="AlphaFoldDB" id="A0A9P6DQH9"/>
<name>A0A9P6DQH9_9AGAM</name>
<evidence type="ECO:0000313" key="2">
    <source>
        <dbReference type="Proteomes" id="UP000886523"/>
    </source>
</evidence>
<organism evidence="1 2">
    <name type="scientific">Hydnum rufescens UP504</name>
    <dbReference type="NCBI Taxonomy" id="1448309"/>
    <lineage>
        <taxon>Eukaryota</taxon>
        <taxon>Fungi</taxon>
        <taxon>Dikarya</taxon>
        <taxon>Basidiomycota</taxon>
        <taxon>Agaricomycotina</taxon>
        <taxon>Agaricomycetes</taxon>
        <taxon>Cantharellales</taxon>
        <taxon>Hydnaceae</taxon>
        <taxon>Hydnum</taxon>
    </lineage>
</organism>
<evidence type="ECO:0000313" key="1">
    <source>
        <dbReference type="EMBL" id="KAF9507398.1"/>
    </source>
</evidence>
<accession>A0A9P6DQH9</accession>
<proteinExistence type="predicted"/>
<comment type="caution">
    <text evidence="1">The sequence shown here is derived from an EMBL/GenBank/DDBJ whole genome shotgun (WGS) entry which is preliminary data.</text>
</comment>
<sequence>MEITASSQSSHPSMPALSSSVSIAILSKGRRFTLSPVVSRSPVTPPPLVVLARPPRFAQTLSDPPEVRTTPKSFTGVFSEVNRGLTGTDGPGDTIVPTLSTALDAVIDVRVTIFIITSAHFCKVRGGLLNAHSLGMHGNNLSDSVRASISQS</sequence>
<gene>
    <name evidence="1" type="ORF">BS47DRAFT_314666</name>
</gene>
<dbReference type="Proteomes" id="UP000886523">
    <property type="component" value="Unassembled WGS sequence"/>
</dbReference>
<keyword evidence="2" id="KW-1185">Reference proteome</keyword>
<dbReference type="EMBL" id="MU129082">
    <property type="protein sequence ID" value="KAF9507398.1"/>
    <property type="molecule type" value="Genomic_DNA"/>
</dbReference>
<protein>
    <submittedName>
        <fullName evidence="1">Uncharacterized protein</fullName>
    </submittedName>
</protein>